<proteinExistence type="predicted"/>
<reference evidence="1 2" key="1">
    <citation type="submission" date="2015-09" db="EMBL/GenBank/DDBJ databases">
        <authorList>
            <consortium name="Pathogen Informatics"/>
        </authorList>
    </citation>
    <scope>NUCLEOTIDE SEQUENCE [LARGE SCALE GENOMIC DNA]</scope>
    <source>
        <strain evidence="1 2">2789STDY5834957</strain>
    </source>
</reference>
<sequence length="215" mass="25708">MDLKKLKAEAEFNANLVTEINALRKKALSKFDHLFSLINTYDNLWNTKFKNSYRKLIQEFKTYMKKNEFQLFDKNIESQNSMYAQPTAKYYDMTISLKVEEITKKICLTRNDKCIIEFRLDLPIKEQDYKYFLDNIVVNGRKLSDFGIYNNIAYQEFTESFTSPSDLNELIEIIDKKINYVQNAINNIHLYDFYIHTSTGETFEKFEDFFKNLKE</sequence>
<dbReference type="Proteomes" id="UP000095762">
    <property type="component" value="Unassembled WGS sequence"/>
</dbReference>
<organism evidence="1 2">
    <name type="scientific">Blautia obeum</name>
    <dbReference type="NCBI Taxonomy" id="40520"/>
    <lineage>
        <taxon>Bacteria</taxon>
        <taxon>Bacillati</taxon>
        <taxon>Bacillota</taxon>
        <taxon>Clostridia</taxon>
        <taxon>Lachnospirales</taxon>
        <taxon>Lachnospiraceae</taxon>
        <taxon>Blautia</taxon>
    </lineage>
</organism>
<protein>
    <submittedName>
        <fullName evidence="1">Uncharacterized protein</fullName>
    </submittedName>
</protein>
<dbReference type="AlphaFoldDB" id="A0A174VUB6"/>
<evidence type="ECO:0000313" key="1">
    <source>
        <dbReference type="EMBL" id="CUQ35620.1"/>
    </source>
</evidence>
<dbReference type="RefSeq" id="WP_155513466.1">
    <property type="nucleotide sequence ID" value="NZ_CZBP01000034.1"/>
</dbReference>
<dbReference type="EMBL" id="CZBP01000034">
    <property type="protein sequence ID" value="CUQ35620.1"/>
    <property type="molecule type" value="Genomic_DNA"/>
</dbReference>
<name>A0A174VUB6_9FIRM</name>
<gene>
    <name evidence="1" type="ORF">ERS852569_03334</name>
</gene>
<accession>A0A174VUB6</accession>
<evidence type="ECO:0000313" key="2">
    <source>
        <dbReference type="Proteomes" id="UP000095762"/>
    </source>
</evidence>